<sequence>MTHWVEVLLKIVDGPQRPVIGVAGAVHADIGPGVVYDGHYGVVPSHVGFGLGEVRLFRFGRKTRMESLDGKPLFIADGQTCWVFQAGHDDPIETNELNTRIHDPGRDLIVSRPVEHWARPGLTRPTRAIEEVEFIGRLCWNVELTTGSRGSAMMLTIDTETGTVLKQDCERGRAAFVDCAVVDELPDSTFAWTGPVRMPRNVFAEDRARWAEQSKRNMQWFHDHVSADRIQAHVSVDFTPTEVRRDPAHPDDFEARFEKGAGRLWRRARSTEDWLLPVNWTGRNYPTPIRAWSTQKFDWACALDLGPDSLTDATLIQLQHALHPGHEVLGTPPLNPRPR</sequence>
<reference evidence="1 2" key="1">
    <citation type="submission" date="2023-10" db="EMBL/GenBank/DDBJ databases">
        <title>Development of a sustainable strategy for remediation of hydrocarbon-contaminated territories based on the waste exchange concept.</title>
        <authorList>
            <person name="Krivoruchko A."/>
        </authorList>
    </citation>
    <scope>NUCLEOTIDE SEQUENCE [LARGE SCALE GENOMIC DNA]</scope>
    <source>
        <strain evidence="1 2">IEGM 1322</strain>
    </source>
</reference>
<name>A0ABU4B163_9NOCA</name>
<keyword evidence="2" id="KW-1185">Reference proteome</keyword>
<evidence type="ECO:0000313" key="2">
    <source>
        <dbReference type="Proteomes" id="UP001185899"/>
    </source>
</evidence>
<accession>A0ABU4B163</accession>
<protein>
    <submittedName>
        <fullName evidence="1">Uncharacterized protein</fullName>
    </submittedName>
</protein>
<proteinExistence type="predicted"/>
<organism evidence="1 2">
    <name type="scientific">Rhodococcus cercidiphylli</name>
    <dbReference type="NCBI Taxonomy" id="489916"/>
    <lineage>
        <taxon>Bacteria</taxon>
        <taxon>Bacillati</taxon>
        <taxon>Actinomycetota</taxon>
        <taxon>Actinomycetes</taxon>
        <taxon>Mycobacteriales</taxon>
        <taxon>Nocardiaceae</taxon>
        <taxon>Rhodococcus</taxon>
    </lineage>
</organism>
<evidence type="ECO:0000313" key="1">
    <source>
        <dbReference type="EMBL" id="MDV6232236.1"/>
    </source>
</evidence>
<comment type="caution">
    <text evidence="1">The sequence shown here is derived from an EMBL/GenBank/DDBJ whole genome shotgun (WGS) entry which is preliminary data.</text>
</comment>
<dbReference type="RefSeq" id="WP_317548950.1">
    <property type="nucleotide sequence ID" value="NZ_JAWLKE010000006.1"/>
</dbReference>
<dbReference type="Proteomes" id="UP001185899">
    <property type="component" value="Unassembled WGS sequence"/>
</dbReference>
<gene>
    <name evidence="1" type="ORF">R3P95_16925</name>
</gene>
<dbReference type="EMBL" id="JAWLKE010000006">
    <property type="protein sequence ID" value="MDV6232236.1"/>
    <property type="molecule type" value="Genomic_DNA"/>
</dbReference>